<dbReference type="Gene3D" id="3.40.50.720">
    <property type="entry name" value="NAD(P)-binding Rossmann-like Domain"/>
    <property type="match status" value="1"/>
</dbReference>
<dbReference type="InterPro" id="IPR051122">
    <property type="entry name" value="SDR_DHRS6-like"/>
</dbReference>
<name>A0ABY5TP35_9GAMM</name>
<dbReference type="PROSITE" id="PS51257">
    <property type="entry name" value="PROKAR_LIPOPROTEIN"/>
    <property type="match status" value="1"/>
</dbReference>
<dbReference type="EMBL" id="CP103416">
    <property type="protein sequence ID" value="UVW35603.1"/>
    <property type="molecule type" value="Genomic_DNA"/>
</dbReference>
<keyword evidence="4" id="KW-1185">Reference proteome</keyword>
<evidence type="ECO:0000256" key="1">
    <source>
        <dbReference type="ARBA" id="ARBA00006484"/>
    </source>
</evidence>
<dbReference type="SUPFAM" id="SSF51735">
    <property type="entry name" value="NAD(P)-binding Rossmann-fold domains"/>
    <property type="match status" value="1"/>
</dbReference>
<organism evidence="3 4">
    <name type="scientific">SAR92 clade bacterium H455</name>
    <dbReference type="NCBI Taxonomy" id="2974818"/>
    <lineage>
        <taxon>Bacteria</taxon>
        <taxon>Pseudomonadati</taxon>
        <taxon>Pseudomonadota</taxon>
        <taxon>Gammaproteobacteria</taxon>
        <taxon>Cellvibrionales</taxon>
        <taxon>Porticoccaceae</taxon>
        <taxon>SAR92 clade</taxon>
    </lineage>
</organism>
<gene>
    <name evidence="3" type="ORF">NYF23_03080</name>
</gene>
<dbReference type="PANTHER" id="PTHR43477">
    <property type="entry name" value="DIHYDROANTICAPSIN 7-DEHYDROGENASE"/>
    <property type="match status" value="1"/>
</dbReference>
<dbReference type="PRINTS" id="PR00080">
    <property type="entry name" value="SDRFAMILY"/>
</dbReference>
<comment type="similarity">
    <text evidence="1">Belongs to the short-chain dehydrogenases/reductases (SDR) family.</text>
</comment>
<dbReference type="InterPro" id="IPR036291">
    <property type="entry name" value="NAD(P)-bd_dom_sf"/>
</dbReference>
<dbReference type="PANTHER" id="PTHR43477:SF1">
    <property type="entry name" value="DIHYDROANTICAPSIN 7-DEHYDROGENASE"/>
    <property type="match status" value="1"/>
</dbReference>
<dbReference type="PRINTS" id="PR00081">
    <property type="entry name" value="GDHRDH"/>
</dbReference>
<dbReference type="Pfam" id="PF13561">
    <property type="entry name" value="adh_short_C2"/>
    <property type="match status" value="1"/>
</dbReference>
<accession>A0ABY5TP35</accession>
<evidence type="ECO:0000313" key="3">
    <source>
        <dbReference type="EMBL" id="UVW35603.1"/>
    </source>
</evidence>
<proteinExistence type="inferred from homology"/>
<protein>
    <submittedName>
        <fullName evidence="3">SDR family oxidoreductase</fullName>
    </submittedName>
</protein>
<sequence>MKNKGKVMSRLNNTVILVTGAAQGIGQACANLCIEEGADVIVTDINDNLGMELAKNQGDRCVYQHLDVENETEWQELCAFIRRHYGRLDGLVNNAGITGFLESPGPQDPEHFDMESWRKVIETNLTGTALGCKYGIQLMKESAGASIVNISSRSGIVGIPGAAAYAASKAAVRNHSKTVALYCAQQGYPIRCNSVHPAAILTPIWDAMLGQGPERVKAKNAIEAEIPLGYMGSPIDVAYAVVYLLSKESRYMTGSELHIDGGILAGSSASPKQN</sequence>
<evidence type="ECO:0000256" key="2">
    <source>
        <dbReference type="ARBA" id="ARBA00023002"/>
    </source>
</evidence>
<reference evidence="3" key="1">
    <citation type="submission" date="2022-08" db="EMBL/GenBank/DDBJ databases">
        <title>Catabolic pathway analysis in culturable SAR92 clade bacteria reveals their overlooked roles in DMSP degradation in coastal seas.</title>
        <authorList>
            <person name="He X."/>
            <person name="Zhang X."/>
            <person name="Zhang Y."/>
        </authorList>
    </citation>
    <scope>NUCLEOTIDE SEQUENCE</scope>
    <source>
        <strain evidence="3">H455</strain>
    </source>
</reference>
<dbReference type="Proteomes" id="UP001059934">
    <property type="component" value="Chromosome"/>
</dbReference>
<keyword evidence="2" id="KW-0560">Oxidoreductase</keyword>
<evidence type="ECO:0000313" key="4">
    <source>
        <dbReference type="Proteomes" id="UP001059934"/>
    </source>
</evidence>
<dbReference type="InterPro" id="IPR002347">
    <property type="entry name" value="SDR_fam"/>
</dbReference>